<protein>
    <submittedName>
        <fullName evidence="2">Glycosyl transferase family 2</fullName>
    </submittedName>
</protein>
<comment type="caution">
    <text evidence="2">The sequence shown here is derived from an EMBL/GenBank/DDBJ whole genome shotgun (WGS) entry which is preliminary data.</text>
</comment>
<name>A0A317PY83_9HYPH</name>
<evidence type="ECO:0000313" key="2">
    <source>
        <dbReference type="EMBL" id="PWW04470.1"/>
    </source>
</evidence>
<dbReference type="Proteomes" id="UP000246352">
    <property type="component" value="Unassembled WGS sequence"/>
</dbReference>
<keyword evidence="3" id="KW-1185">Reference proteome</keyword>
<dbReference type="SUPFAM" id="SSF53448">
    <property type="entry name" value="Nucleotide-diphospho-sugar transferases"/>
    <property type="match status" value="1"/>
</dbReference>
<dbReference type="InterPro" id="IPR001173">
    <property type="entry name" value="Glyco_trans_2-like"/>
</dbReference>
<dbReference type="OrthoDB" id="8097803at2"/>
<feature type="domain" description="Glycosyltransferase 2-like" evidence="1">
    <location>
        <begin position="22"/>
        <end position="183"/>
    </location>
</feature>
<dbReference type="GO" id="GO:0016740">
    <property type="term" value="F:transferase activity"/>
    <property type="evidence" value="ECO:0007669"/>
    <property type="project" value="UniProtKB-KW"/>
</dbReference>
<keyword evidence="2" id="KW-0808">Transferase</keyword>
<gene>
    <name evidence="2" type="ORF">DFR52_1011169</name>
</gene>
<dbReference type="EMBL" id="QGTR01000001">
    <property type="protein sequence ID" value="PWW04470.1"/>
    <property type="molecule type" value="Genomic_DNA"/>
</dbReference>
<dbReference type="Pfam" id="PF00535">
    <property type="entry name" value="Glycos_transf_2"/>
    <property type="match status" value="1"/>
</dbReference>
<evidence type="ECO:0000259" key="1">
    <source>
        <dbReference type="Pfam" id="PF00535"/>
    </source>
</evidence>
<dbReference type="InterPro" id="IPR029044">
    <property type="entry name" value="Nucleotide-diphossugar_trans"/>
</dbReference>
<accession>A0A317PY83</accession>
<evidence type="ECO:0000313" key="3">
    <source>
        <dbReference type="Proteomes" id="UP000246352"/>
    </source>
</evidence>
<sequence length="342" mass="38636">MTRELLFGNVAAAAGDLDASYILYTWNQALYVAEAVRSALDQDGCVLDILISDDASTDSTYDVILATLQGYQGPHRVRLRRSPGNMKMDHFPSLLRAAACDISIHAHGDDVALPHRAARILQAFRLTGASVVSSNAIILDAVGGQHGRLVEAARDRHFDAGDLLAKPWRLEMAGAFLALRREVYTRLPWLDSRYLARGHDHLVPWRGALLDGFFWIADPLLLHRMHEGQWRHRFYDNSGKLAQRETVQAQQLVIARAKRRDLDHLMATADEERRNALAEIGATLGEKVAQLSEQWLDLREDLIREGMRPHWTADDLPSGPPPRSRNLRRRIGILLRKVYSRR</sequence>
<reference evidence="2 3" key="1">
    <citation type="submission" date="2018-05" db="EMBL/GenBank/DDBJ databases">
        <title>Genomic Encyclopedia of Type Strains, Phase IV (KMG-IV): sequencing the most valuable type-strain genomes for metagenomic binning, comparative biology and taxonomic classification.</title>
        <authorList>
            <person name="Goeker M."/>
        </authorList>
    </citation>
    <scope>NUCLEOTIDE SEQUENCE [LARGE SCALE GENOMIC DNA]</scope>
    <source>
        <strain evidence="2 3">DSM 16791</strain>
    </source>
</reference>
<dbReference type="Gene3D" id="3.90.550.10">
    <property type="entry name" value="Spore Coat Polysaccharide Biosynthesis Protein SpsA, Chain A"/>
    <property type="match status" value="1"/>
</dbReference>
<proteinExistence type="predicted"/>
<organism evidence="2 3">
    <name type="scientific">Hoeflea marina</name>
    <dbReference type="NCBI Taxonomy" id="274592"/>
    <lineage>
        <taxon>Bacteria</taxon>
        <taxon>Pseudomonadati</taxon>
        <taxon>Pseudomonadota</taxon>
        <taxon>Alphaproteobacteria</taxon>
        <taxon>Hyphomicrobiales</taxon>
        <taxon>Rhizobiaceae</taxon>
        <taxon>Hoeflea</taxon>
    </lineage>
</organism>
<dbReference type="RefSeq" id="WP_110030900.1">
    <property type="nucleotide sequence ID" value="NZ_QGTR01000001.1"/>
</dbReference>
<dbReference type="AlphaFoldDB" id="A0A317PY83"/>